<dbReference type="InterPro" id="IPR006311">
    <property type="entry name" value="TAT_signal"/>
</dbReference>
<dbReference type="PROSITE" id="PS51318">
    <property type="entry name" value="TAT"/>
    <property type="match status" value="1"/>
</dbReference>
<dbReference type="PANTHER" id="PTHR47197">
    <property type="entry name" value="PROTEIN NIRF"/>
    <property type="match status" value="1"/>
</dbReference>
<keyword evidence="2" id="KW-0732">Signal</keyword>
<sequence length="389" mass="41366">METVRPEAARTRNTRTTLRRTLLATTALAALAVPVTLTPASAGGAGARHGAVPEFGAYDGLVDGKRMPFDGTINNNTMAISPDEKTAVVTASGFDHVRVVDLTDGRTIKRINGYVTPRNVLFAPDGGSFTVSDSTLGVVDRIAVGTFRVTHRLPLGAGVFGTTQSRDGKRLFVNNQAAGTVTEVDQTTRRAVSNGVISGFDHPRQGVKLAPAEDRLFVTNYGDGRTGRISIVDVTTTTDRPKPVDITGFAGVRGLSVSKDGKRLYAANSADDSISFVTLGQHIEHVRHPVGEGKAPYGAVLSPDESVLFVGNLRDSTVTAMDPVTGKGTDLKDERHLLKGPRQAITFSSDSRIAWVLNEDLTIAVVDVASRTVTHTLGTPHEPPPSPRR</sequence>
<dbReference type="InterPro" id="IPR019405">
    <property type="entry name" value="Lactonase_7-beta_prop"/>
</dbReference>
<protein>
    <submittedName>
        <fullName evidence="3">YncE family protein</fullName>
    </submittedName>
</protein>
<comment type="cofactor">
    <cofactor evidence="1">
        <name>Cu cation</name>
        <dbReference type="ChEBI" id="CHEBI:23378"/>
    </cofactor>
</comment>
<dbReference type="Pfam" id="PF10282">
    <property type="entry name" value="Lactonase"/>
    <property type="match status" value="1"/>
</dbReference>
<evidence type="ECO:0000313" key="3">
    <source>
        <dbReference type="EMBL" id="QKW53761.1"/>
    </source>
</evidence>
<gene>
    <name evidence="3" type="ORF">HUT08_34150</name>
</gene>
<accession>A0A7H8NH06</accession>
<dbReference type="SUPFAM" id="SSF50974">
    <property type="entry name" value="Nitrous oxide reductase, N-terminal domain"/>
    <property type="match status" value="1"/>
</dbReference>
<reference evidence="3 4" key="1">
    <citation type="submission" date="2020-06" db="EMBL/GenBank/DDBJ databases">
        <title>Genome mining for natural products.</title>
        <authorList>
            <person name="Zhang B."/>
            <person name="Shi J."/>
            <person name="Ge H."/>
        </authorList>
    </citation>
    <scope>NUCLEOTIDE SEQUENCE [LARGE SCALE GENOMIC DNA]</scope>
    <source>
        <strain evidence="3 4">NA00687</strain>
    </source>
</reference>
<dbReference type="Proteomes" id="UP000509303">
    <property type="component" value="Chromosome"/>
</dbReference>
<keyword evidence="4" id="KW-1185">Reference proteome</keyword>
<evidence type="ECO:0000313" key="4">
    <source>
        <dbReference type="Proteomes" id="UP000509303"/>
    </source>
</evidence>
<proteinExistence type="predicted"/>
<evidence type="ECO:0000256" key="1">
    <source>
        <dbReference type="ARBA" id="ARBA00001935"/>
    </source>
</evidence>
<dbReference type="Gene3D" id="2.130.10.10">
    <property type="entry name" value="YVTN repeat-like/Quinoprotein amine dehydrogenase"/>
    <property type="match status" value="2"/>
</dbReference>
<dbReference type="RefSeq" id="WP_176165465.1">
    <property type="nucleotide sequence ID" value="NZ_CP054929.1"/>
</dbReference>
<name>A0A7H8NH06_9ACTN</name>
<dbReference type="AlphaFoldDB" id="A0A7H8NH06"/>
<dbReference type="InterPro" id="IPR011045">
    <property type="entry name" value="N2O_reductase_N"/>
</dbReference>
<dbReference type="InterPro" id="IPR051200">
    <property type="entry name" value="Host-pathogen_enzymatic-act"/>
</dbReference>
<feature type="chain" id="PRO_5039454783" evidence="2">
    <location>
        <begin position="33"/>
        <end position="389"/>
    </location>
</feature>
<dbReference type="InterPro" id="IPR015943">
    <property type="entry name" value="WD40/YVTN_repeat-like_dom_sf"/>
</dbReference>
<feature type="signal peptide" evidence="2">
    <location>
        <begin position="1"/>
        <end position="32"/>
    </location>
</feature>
<organism evidence="3 4">
    <name type="scientific">Streptomyces buecherae</name>
    <dbReference type="NCBI Taxonomy" id="2763006"/>
    <lineage>
        <taxon>Bacteria</taxon>
        <taxon>Bacillati</taxon>
        <taxon>Actinomycetota</taxon>
        <taxon>Actinomycetes</taxon>
        <taxon>Kitasatosporales</taxon>
        <taxon>Streptomycetaceae</taxon>
        <taxon>Streptomyces</taxon>
    </lineage>
</organism>
<dbReference type="EMBL" id="CP054929">
    <property type="protein sequence ID" value="QKW53761.1"/>
    <property type="molecule type" value="Genomic_DNA"/>
</dbReference>
<dbReference type="PANTHER" id="PTHR47197:SF3">
    <property type="entry name" value="DIHYDRO-HEME D1 DEHYDROGENASE"/>
    <property type="match status" value="1"/>
</dbReference>
<evidence type="ECO:0000256" key="2">
    <source>
        <dbReference type="SAM" id="SignalP"/>
    </source>
</evidence>